<evidence type="ECO:0000256" key="4">
    <source>
        <dbReference type="ARBA" id="ARBA00023235"/>
    </source>
</evidence>
<comment type="catalytic activity">
    <reaction evidence="5">
        <text>[protein]-peptidylproline (omega=180) = [protein]-peptidylproline (omega=0)</text>
        <dbReference type="Rhea" id="RHEA:16237"/>
        <dbReference type="Rhea" id="RHEA-COMP:10747"/>
        <dbReference type="Rhea" id="RHEA-COMP:10748"/>
        <dbReference type="ChEBI" id="CHEBI:83833"/>
        <dbReference type="ChEBI" id="CHEBI:83834"/>
        <dbReference type="EC" id="5.2.1.8"/>
    </reaction>
</comment>
<evidence type="ECO:0000256" key="2">
    <source>
        <dbReference type="ARBA" id="ARBA00007365"/>
    </source>
</evidence>
<dbReference type="InterPro" id="IPR029000">
    <property type="entry name" value="Cyclophilin-like_dom_sf"/>
</dbReference>
<keyword evidence="4 5" id="KW-0413">Isomerase</keyword>
<dbReference type="OrthoDB" id="9807797at2"/>
<dbReference type="InterPro" id="IPR024936">
    <property type="entry name" value="Cyclophilin-type_PPIase"/>
</dbReference>
<dbReference type="GO" id="GO:0006457">
    <property type="term" value="P:protein folding"/>
    <property type="evidence" value="ECO:0007669"/>
    <property type="project" value="InterPro"/>
</dbReference>
<evidence type="ECO:0000256" key="1">
    <source>
        <dbReference type="ARBA" id="ARBA00002388"/>
    </source>
</evidence>
<dbReference type="GO" id="GO:0003755">
    <property type="term" value="F:peptidyl-prolyl cis-trans isomerase activity"/>
    <property type="evidence" value="ECO:0007669"/>
    <property type="project" value="UniProtKB-UniRule"/>
</dbReference>
<evidence type="ECO:0000259" key="6">
    <source>
        <dbReference type="PROSITE" id="PS50072"/>
    </source>
</evidence>
<protein>
    <recommendedName>
        <fullName evidence="5">Peptidyl-prolyl cis-trans isomerase</fullName>
        <shortName evidence="5">PPIase</shortName>
        <ecNumber evidence="5">5.2.1.8</ecNumber>
    </recommendedName>
</protein>
<name>A0A5M6INT0_9PROT</name>
<dbReference type="EMBL" id="VWPK01000059">
    <property type="protein sequence ID" value="KAA5609125.1"/>
    <property type="molecule type" value="Genomic_DNA"/>
</dbReference>
<evidence type="ECO:0000256" key="5">
    <source>
        <dbReference type="RuleBase" id="RU363019"/>
    </source>
</evidence>
<dbReference type="InterPro" id="IPR002130">
    <property type="entry name" value="Cyclophilin-type_PPIase_dom"/>
</dbReference>
<dbReference type="SUPFAM" id="SSF50891">
    <property type="entry name" value="Cyclophilin-like"/>
    <property type="match status" value="1"/>
</dbReference>
<accession>A0A5M6INT0</accession>
<dbReference type="PRINTS" id="PR00153">
    <property type="entry name" value="CSAPPISMRASE"/>
</dbReference>
<dbReference type="Proteomes" id="UP000325255">
    <property type="component" value="Unassembled WGS sequence"/>
</dbReference>
<keyword evidence="3 5" id="KW-0697">Rotamase</keyword>
<dbReference type="PIRSF" id="PIRSF001467">
    <property type="entry name" value="Peptidylpro_ismrse"/>
    <property type="match status" value="1"/>
</dbReference>
<evidence type="ECO:0000313" key="8">
    <source>
        <dbReference type="Proteomes" id="UP000325255"/>
    </source>
</evidence>
<dbReference type="InterPro" id="IPR044666">
    <property type="entry name" value="Cyclophilin_A-like"/>
</dbReference>
<proteinExistence type="inferred from homology"/>
<dbReference type="EC" id="5.2.1.8" evidence="5"/>
<feature type="domain" description="PPIase cyclophilin-type" evidence="6">
    <location>
        <begin position="21"/>
        <end position="164"/>
    </location>
</feature>
<dbReference type="InterPro" id="IPR020892">
    <property type="entry name" value="Cyclophilin-type_PPIase_CS"/>
</dbReference>
<dbReference type="RefSeq" id="WP_150044291.1">
    <property type="nucleotide sequence ID" value="NZ_OW485601.1"/>
</dbReference>
<dbReference type="PROSITE" id="PS00170">
    <property type="entry name" value="CSA_PPIASE_1"/>
    <property type="match status" value="1"/>
</dbReference>
<keyword evidence="8" id="KW-1185">Reference proteome</keyword>
<dbReference type="Gene3D" id="2.40.100.10">
    <property type="entry name" value="Cyclophilin-like"/>
    <property type="match status" value="1"/>
</dbReference>
<comment type="similarity">
    <text evidence="2 5">Belongs to the cyclophilin-type PPIase family.</text>
</comment>
<comment type="caution">
    <text evidence="7">The sequence shown here is derived from an EMBL/GenBank/DDBJ whole genome shotgun (WGS) entry which is preliminary data.</text>
</comment>
<dbReference type="AlphaFoldDB" id="A0A5M6INT0"/>
<dbReference type="PROSITE" id="PS50072">
    <property type="entry name" value="CSA_PPIASE_2"/>
    <property type="match status" value="1"/>
</dbReference>
<dbReference type="PANTHER" id="PTHR45625">
    <property type="entry name" value="PEPTIDYL-PROLYL CIS-TRANS ISOMERASE-RELATED"/>
    <property type="match status" value="1"/>
</dbReference>
<evidence type="ECO:0000313" key="7">
    <source>
        <dbReference type="EMBL" id="KAA5609125.1"/>
    </source>
</evidence>
<organism evidence="7 8">
    <name type="scientific">Rhodovastum atsumiense</name>
    <dbReference type="NCBI Taxonomy" id="504468"/>
    <lineage>
        <taxon>Bacteria</taxon>
        <taxon>Pseudomonadati</taxon>
        <taxon>Pseudomonadota</taxon>
        <taxon>Alphaproteobacteria</taxon>
        <taxon>Acetobacterales</taxon>
        <taxon>Acetobacteraceae</taxon>
        <taxon>Rhodovastum</taxon>
    </lineage>
</organism>
<evidence type="ECO:0000256" key="3">
    <source>
        <dbReference type="ARBA" id="ARBA00023110"/>
    </source>
</evidence>
<comment type="function">
    <text evidence="1 5">PPIases accelerate the folding of proteins. It catalyzes the cis-trans isomerization of proline imidic peptide bonds in oligopeptides.</text>
</comment>
<dbReference type="CDD" id="cd00317">
    <property type="entry name" value="cyclophilin"/>
    <property type="match status" value="1"/>
</dbReference>
<dbReference type="PANTHER" id="PTHR45625:SF4">
    <property type="entry name" value="PEPTIDYLPROLYL ISOMERASE DOMAIN AND WD REPEAT-CONTAINING PROTEIN 1"/>
    <property type="match status" value="1"/>
</dbReference>
<reference evidence="7 8" key="1">
    <citation type="submission" date="2019-09" db="EMBL/GenBank/DDBJ databases">
        <title>Genome sequence of Rhodovastum atsumiense, a diverse member of the Acetobacteraceae family of non-sulfur purple photosynthetic bacteria.</title>
        <authorList>
            <person name="Meyer T."/>
            <person name="Kyndt J."/>
        </authorList>
    </citation>
    <scope>NUCLEOTIDE SEQUENCE [LARGE SCALE GENOMIC DNA]</scope>
    <source>
        <strain evidence="7 8">DSM 21279</strain>
    </source>
</reference>
<sequence>MSEAQTQLDPENTVYLDLKDGRVVIQLLPDIAPKHVERVKTLCRKGFYDGTPFHRVIDGFMAQGGDPTGTGTGGSGLGNIPAEFTNKRRFLRGTVGAARSMNPNSADSQFYIMFAPAPHLDGQYTIWGQVVSGMEFIDKIKKGTGRNGEVTDPDRIVHMRVAADVK</sequence>
<gene>
    <name evidence="7" type="ORF">F1189_25835</name>
</gene>
<dbReference type="Pfam" id="PF00160">
    <property type="entry name" value="Pro_isomerase"/>
    <property type="match status" value="1"/>
</dbReference>